<feature type="region of interest" description="Disordered" evidence="1">
    <location>
        <begin position="1"/>
        <end position="62"/>
    </location>
</feature>
<keyword evidence="3" id="KW-1185">Reference proteome</keyword>
<feature type="compositionally biased region" description="Basic and acidic residues" evidence="1">
    <location>
        <begin position="52"/>
        <end position="62"/>
    </location>
</feature>
<comment type="caution">
    <text evidence="2">The sequence shown here is derived from an EMBL/GenBank/DDBJ whole genome shotgun (WGS) entry which is preliminary data.</text>
</comment>
<proteinExistence type="predicted"/>
<dbReference type="AlphaFoldDB" id="A0A0A2WQ07"/>
<evidence type="ECO:0000256" key="1">
    <source>
        <dbReference type="SAM" id="MobiDB-lite"/>
    </source>
</evidence>
<evidence type="ECO:0000313" key="3">
    <source>
        <dbReference type="Proteomes" id="UP000030518"/>
    </source>
</evidence>
<protein>
    <submittedName>
        <fullName evidence="2">Uncharacterized protein</fullName>
    </submittedName>
</protein>
<accession>A0A0A2WQ07</accession>
<reference evidence="2 3" key="1">
    <citation type="submission" date="2014-09" db="EMBL/GenBank/DDBJ databases">
        <title>Genome sequences of Lysobacter dokdonensis DS-58.</title>
        <authorList>
            <person name="Kim J.F."/>
            <person name="Kwak M.-J."/>
        </authorList>
    </citation>
    <scope>NUCLEOTIDE SEQUENCE [LARGE SCALE GENOMIC DNA]</scope>
    <source>
        <strain evidence="2 3">DS-58</strain>
    </source>
</reference>
<dbReference type="STRING" id="1300345.LF41_49"/>
<dbReference type="EMBL" id="JRKJ01000001">
    <property type="protein sequence ID" value="KGQ20842.1"/>
    <property type="molecule type" value="Genomic_DNA"/>
</dbReference>
<sequence>MRAHRISPAGPCVQRQRRTFGQPARSLRAASGKGRRIGRHGPSATVATRVMEGPDRQRTEDA</sequence>
<name>A0A0A2WQ07_9GAMM</name>
<evidence type="ECO:0000313" key="2">
    <source>
        <dbReference type="EMBL" id="KGQ20842.1"/>
    </source>
</evidence>
<organism evidence="2 3">
    <name type="scientific">Lysobacter dokdonensis DS-58</name>
    <dbReference type="NCBI Taxonomy" id="1300345"/>
    <lineage>
        <taxon>Bacteria</taxon>
        <taxon>Pseudomonadati</taxon>
        <taxon>Pseudomonadota</taxon>
        <taxon>Gammaproteobacteria</taxon>
        <taxon>Lysobacterales</taxon>
        <taxon>Lysobacteraceae</taxon>
        <taxon>Noviluteimonas</taxon>
    </lineage>
</organism>
<dbReference type="Proteomes" id="UP000030518">
    <property type="component" value="Unassembled WGS sequence"/>
</dbReference>
<gene>
    <name evidence="2" type="ORF">LF41_49</name>
</gene>
<dbReference type="PATRIC" id="fig|1300345.3.peg.49"/>